<dbReference type="Gene3D" id="1.10.472.80">
    <property type="entry name" value="Ypt/Rab-GAP domain of gyp1p, domain 3"/>
    <property type="match status" value="1"/>
</dbReference>
<dbReference type="OMA" id="YFARGQE"/>
<dbReference type="SUPFAM" id="SSF47923">
    <property type="entry name" value="Ypt/Rab-GAP domain of gyp1p"/>
    <property type="match status" value="2"/>
</dbReference>
<keyword evidence="4" id="KW-0963">Cytoplasm</keyword>
<evidence type="ECO:0000256" key="5">
    <source>
        <dbReference type="SAM" id="MobiDB-lite"/>
    </source>
</evidence>
<proteinExistence type="predicted"/>
<comment type="caution">
    <text evidence="7">The sequence shown here is derived from an EMBL/GenBank/DDBJ whole genome shotgun (WGS) entry which is preliminary data.</text>
</comment>
<dbReference type="GO" id="GO:0000133">
    <property type="term" value="C:polarisome"/>
    <property type="evidence" value="ECO:0007669"/>
    <property type="project" value="EnsemblFungi"/>
</dbReference>
<evidence type="ECO:0000259" key="6">
    <source>
        <dbReference type="PROSITE" id="PS50086"/>
    </source>
</evidence>
<dbReference type="PANTHER" id="PTHR47219:SF20">
    <property type="entry name" value="TBC1 DOMAIN FAMILY MEMBER 2B"/>
    <property type="match status" value="1"/>
</dbReference>
<dbReference type="GO" id="GO:0006897">
    <property type="term" value="P:endocytosis"/>
    <property type="evidence" value="ECO:0007669"/>
    <property type="project" value="EnsemblFungi"/>
</dbReference>
<protein>
    <recommendedName>
        <fullName evidence="6">Rab-GAP TBC domain-containing protein</fullName>
    </recommendedName>
</protein>
<dbReference type="GO" id="GO:0006887">
    <property type="term" value="P:exocytosis"/>
    <property type="evidence" value="ECO:0007669"/>
    <property type="project" value="EnsemblFungi"/>
</dbReference>
<dbReference type="GO" id="GO:0005829">
    <property type="term" value="C:cytosol"/>
    <property type="evidence" value="ECO:0007669"/>
    <property type="project" value="EnsemblFungi"/>
</dbReference>
<feature type="compositionally biased region" description="Acidic residues" evidence="5">
    <location>
        <begin position="109"/>
        <end position="126"/>
    </location>
</feature>
<evidence type="ECO:0000256" key="3">
    <source>
        <dbReference type="ARBA" id="ARBA00022468"/>
    </source>
</evidence>
<dbReference type="Proteomes" id="UP000187013">
    <property type="component" value="Unassembled WGS sequence"/>
</dbReference>
<dbReference type="GO" id="GO:0005770">
    <property type="term" value="C:late endosome"/>
    <property type="evidence" value="ECO:0007669"/>
    <property type="project" value="EnsemblFungi"/>
</dbReference>
<feature type="region of interest" description="Disordered" evidence="5">
    <location>
        <begin position="1"/>
        <end position="24"/>
    </location>
</feature>
<name>A0A1Q2ZX06_ZYGRO</name>
<dbReference type="OrthoDB" id="294251at2759"/>
<dbReference type="GO" id="GO:0005934">
    <property type="term" value="C:cellular bud tip"/>
    <property type="evidence" value="ECO:0007669"/>
    <property type="project" value="EnsemblFungi"/>
</dbReference>
<gene>
    <name evidence="7" type="ORF">ZYGR_0I00890</name>
</gene>
<feature type="region of interest" description="Disordered" evidence="5">
    <location>
        <begin position="99"/>
        <end position="143"/>
    </location>
</feature>
<keyword evidence="3" id="KW-0343">GTPase activation</keyword>
<dbReference type="GO" id="GO:0032880">
    <property type="term" value="P:regulation of protein localization"/>
    <property type="evidence" value="ECO:0007669"/>
    <property type="project" value="EnsemblFungi"/>
</dbReference>
<evidence type="ECO:0000256" key="1">
    <source>
        <dbReference type="ARBA" id="ARBA00004266"/>
    </source>
</evidence>
<dbReference type="PANTHER" id="PTHR47219">
    <property type="entry name" value="RAB GTPASE-ACTIVATING PROTEIN 1-LIKE"/>
    <property type="match status" value="1"/>
</dbReference>
<feature type="domain" description="Rab-GAP TBC" evidence="6">
    <location>
        <begin position="213"/>
        <end position="437"/>
    </location>
</feature>
<accession>A0A1Q2ZX06</accession>
<dbReference type="Gene3D" id="1.10.8.270">
    <property type="entry name" value="putative rabgap domain of human tbc1 domain family member 14 like domains"/>
    <property type="match status" value="1"/>
</dbReference>
<dbReference type="GO" id="GO:0043332">
    <property type="term" value="C:mating projection tip"/>
    <property type="evidence" value="ECO:0007669"/>
    <property type="project" value="EnsemblFungi"/>
</dbReference>
<feature type="region of interest" description="Disordered" evidence="5">
    <location>
        <begin position="546"/>
        <end position="577"/>
    </location>
</feature>
<dbReference type="FunFam" id="1.10.472.80:FF:000057">
    <property type="entry name" value="GTPase-activating protein"/>
    <property type="match status" value="1"/>
</dbReference>
<dbReference type="AlphaFoldDB" id="A0A1Q2ZX06"/>
<dbReference type="GO" id="GO:0005096">
    <property type="term" value="F:GTPase activator activity"/>
    <property type="evidence" value="ECO:0007669"/>
    <property type="project" value="UniProtKB-KW"/>
</dbReference>
<evidence type="ECO:0000313" key="8">
    <source>
        <dbReference type="Proteomes" id="UP000187013"/>
    </source>
</evidence>
<feature type="compositionally biased region" description="Low complexity" evidence="5">
    <location>
        <begin position="552"/>
        <end position="574"/>
    </location>
</feature>
<evidence type="ECO:0000313" key="7">
    <source>
        <dbReference type="EMBL" id="GAV47793.1"/>
    </source>
</evidence>
<dbReference type="GO" id="GO:0000131">
    <property type="term" value="C:incipient cellular bud site"/>
    <property type="evidence" value="ECO:0007669"/>
    <property type="project" value="EnsemblFungi"/>
</dbReference>
<dbReference type="PROSITE" id="PS50086">
    <property type="entry name" value="TBC_RABGAP"/>
    <property type="match status" value="1"/>
</dbReference>
<evidence type="ECO:0000256" key="2">
    <source>
        <dbReference type="ARBA" id="ARBA00004496"/>
    </source>
</evidence>
<dbReference type="InterPro" id="IPR050302">
    <property type="entry name" value="Rab_GAP_TBC_domain"/>
</dbReference>
<dbReference type="GO" id="GO:0005935">
    <property type="term" value="C:cellular bud neck"/>
    <property type="evidence" value="ECO:0007669"/>
    <property type="project" value="UniProtKB-SubCell"/>
</dbReference>
<dbReference type="SMART" id="SM00164">
    <property type="entry name" value="TBC"/>
    <property type="match status" value="1"/>
</dbReference>
<dbReference type="eggNOG" id="KOG2058">
    <property type="taxonomic scope" value="Eukaryota"/>
</dbReference>
<comment type="subcellular location">
    <subcellularLocation>
        <location evidence="1">Bud neck</location>
    </subcellularLocation>
    <subcellularLocation>
        <location evidence="2">Cytoplasm</location>
    </subcellularLocation>
</comment>
<evidence type="ECO:0000256" key="4">
    <source>
        <dbReference type="ARBA" id="ARBA00022490"/>
    </source>
</evidence>
<dbReference type="FunFam" id="1.10.8.270:FF:000036">
    <property type="entry name" value="GTPase-activating protein GYP3"/>
    <property type="match status" value="1"/>
</dbReference>
<reference evidence="7 8" key="1">
    <citation type="submission" date="2016-08" db="EMBL/GenBank/DDBJ databases">
        <title>Draft genome sequence of allopolyploid Zygosaccharomyces rouxii.</title>
        <authorList>
            <person name="Watanabe J."/>
            <person name="Uehara K."/>
            <person name="Mogi Y."/>
            <person name="Tsukioka Y."/>
        </authorList>
    </citation>
    <scope>NUCLEOTIDE SEQUENCE [LARGE SCALE GENOMIC DNA]</scope>
    <source>
        <strain evidence="7 8">NBRC 110957</strain>
    </source>
</reference>
<organism evidence="7 8">
    <name type="scientific">Zygosaccharomyces rouxii</name>
    <dbReference type="NCBI Taxonomy" id="4956"/>
    <lineage>
        <taxon>Eukaryota</taxon>
        <taxon>Fungi</taxon>
        <taxon>Dikarya</taxon>
        <taxon>Ascomycota</taxon>
        <taxon>Saccharomycotina</taxon>
        <taxon>Saccharomycetes</taxon>
        <taxon>Saccharomycetales</taxon>
        <taxon>Saccharomycetaceae</taxon>
        <taxon>Zygosaccharomyces</taxon>
    </lineage>
</organism>
<dbReference type="GO" id="GO:0070649">
    <property type="term" value="P:formin-nucleated actin cable assembly"/>
    <property type="evidence" value="ECO:0007669"/>
    <property type="project" value="EnsemblFungi"/>
</dbReference>
<sequence>MMDVERSRHSMHPGSSGSGLRHSPRETAVLIATAGNGYPKKSPSMPNFHEKPFTSTNASEPILNSNGLPVSSEYVADNSGVQSLTDGDASLSVIEMYGDEVESRRPENEDGGNLEGDEDADSDELELPTSGMPPTGSAMPNSDYFDRYGFKKQSNLITEQDYDEWWENYSQYCIRRKHKWKILMEKSGLPMDNDSPNRFPSRSEKLKRYVRKGIPAEWRGNAWWYFARGQEKLNKNKGIYDKLLLKMDDLLKSKTKSMPDLDIIERDLNRTFPDNIHFQKETFQIDDPPMIKSLRRVLVAFSLYNPKIGYCQSMNFLAGLLLLFMDEERAFWMLVIITSRYLPGVHNINLEGVNVDQGVLMLCIKEYLPEIWQYIMPQTSSKHFSLNNGTSLLGGNDFLYKLPPITLCTASWFMSCFVGVLPIEGTLRIWDCLFYEESHFLFKISLAIFKLCEPELIKLKPLRNGIGKNPIRGQRGSQMSNGESEMEVFQIVQTFPKQLINPNELFDRVIFKRRFSLNKLDQDEVDRCRKYVSSQRLKYKHYSEIMGTGHRNNNNNSNNNSNDIGIASSSSNSADGEKMAGDIINDALSSEVYGFKKGLGGVHWNNSIKAKVKQMRKKKG</sequence>
<dbReference type="GO" id="GO:0031267">
    <property type="term" value="F:small GTPase binding"/>
    <property type="evidence" value="ECO:0007669"/>
    <property type="project" value="TreeGrafter"/>
</dbReference>
<dbReference type="InterPro" id="IPR035969">
    <property type="entry name" value="Rab-GAP_TBC_sf"/>
</dbReference>
<dbReference type="GO" id="GO:0000329">
    <property type="term" value="C:fungal-type vacuole membrane"/>
    <property type="evidence" value="ECO:0007669"/>
    <property type="project" value="EnsemblFungi"/>
</dbReference>
<dbReference type="Pfam" id="PF00566">
    <property type="entry name" value="RabGAP-TBC"/>
    <property type="match status" value="2"/>
</dbReference>
<dbReference type="GO" id="GO:0005886">
    <property type="term" value="C:plasma membrane"/>
    <property type="evidence" value="ECO:0007669"/>
    <property type="project" value="EnsemblFungi"/>
</dbReference>
<dbReference type="EMBL" id="BDGX01000009">
    <property type="protein sequence ID" value="GAV47793.1"/>
    <property type="molecule type" value="Genomic_DNA"/>
</dbReference>
<dbReference type="InterPro" id="IPR000195">
    <property type="entry name" value="Rab-GAP-TBC_dom"/>
</dbReference>